<feature type="compositionally biased region" description="Low complexity" evidence="4">
    <location>
        <begin position="866"/>
        <end position="875"/>
    </location>
</feature>
<comment type="caution">
    <text evidence="6">The sequence shown here is derived from an EMBL/GenBank/DDBJ whole genome shotgun (WGS) entry which is preliminary data.</text>
</comment>
<dbReference type="STRING" id="1754191.A0A1Y1UJI2"/>
<proteinExistence type="predicted"/>
<dbReference type="InterPro" id="IPR025151">
    <property type="entry name" value="ELYS_dom"/>
</dbReference>
<dbReference type="AlphaFoldDB" id="A0A1Y1UJI2"/>
<feature type="domain" description="ELYS-like" evidence="5">
    <location>
        <begin position="369"/>
        <end position="577"/>
    </location>
</feature>
<dbReference type="PANTHER" id="PTHR21583">
    <property type="entry name" value="ELYS PROTEIN"/>
    <property type="match status" value="1"/>
</dbReference>
<evidence type="ECO:0000256" key="4">
    <source>
        <dbReference type="SAM" id="MobiDB-lite"/>
    </source>
</evidence>
<dbReference type="InterPro" id="IPR052620">
    <property type="entry name" value="ELYS/MEL-28_NucAsmblyFactor"/>
</dbReference>
<evidence type="ECO:0000313" key="7">
    <source>
        <dbReference type="Proteomes" id="UP000193719"/>
    </source>
</evidence>
<keyword evidence="7" id="KW-1185">Reference proteome</keyword>
<reference evidence="6 7" key="2">
    <citation type="submission" date="2016-08" db="EMBL/GenBank/DDBJ databases">
        <title>Pervasive Adenine N6-methylation of Active Genes in Fungi.</title>
        <authorList>
            <consortium name="DOE Joint Genome Institute"/>
            <person name="Mondo S.J."/>
            <person name="Dannebaum R.O."/>
            <person name="Kuo R.C."/>
            <person name="Labutti K."/>
            <person name="Haridas S."/>
            <person name="Kuo A."/>
            <person name="Salamov A."/>
            <person name="Ahrendt S.R."/>
            <person name="Lipzen A."/>
            <person name="Sullivan W."/>
            <person name="Andreopoulos W.B."/>
            <person name="Clum A."/>
            <person name="Lindquist E."/>
            <person name="Daum C."/>
            <person name="Ramamoorthy G.K."/>
            <person name="Gryganskyi A."/>
            <person name="Culley D."/>
            <person name="Magnuson J.K."/>
            <person name="James T.Y."/>
            <person name="O'Malley M.A."/>
            <person name="Stajich J.E."/>
            <person name="Spatafora J.W."/>
            <person name="Visel A."/>
            <person name="Grigoriev I.V."/>
        </authorList>
    </citation>
    <scope>NUCLEOTIDE SEQUENCE [LARGE SCALE GENOMIC DNA]</scope>
    <source>
        <strain evidence="7">finn</strain>
    </source>
</reference>
<evidence type="ECO:0000256" key="3">
    <source>
        <dbReference type="SAM" id="Coils"/>
    </source>
</evidence>
<name>A0A1Y1UJI2_9FUNG</name>
<accession>A0A1Y1UJI2</accession>
<evidence type="ECO:0000259" key="5">
    <source>
        <dbReference type="Pfam" id="PF13934"/>
    </source>
</evidence>
<feature type="compositionally biased region" description="Basic residues" evidence="4">
    <location>
        <begin position="876"/>
        <end position="885"/>
    </location>
</feature>
<reference evidence="6 7" key="1">
    <citation type="submission" date="2016-08" db="EMBL/GenBank/DDBJ databases">
        <title>Genomes of anaerobic fungi encode conserved fungal cellulosomes for biomass hydrolysis.</title>
        <authorList>
            <consortium name="DOE Joint Genome Institute"/>
            <person name="Haitjema C.H."/>
            <person name="Gilmore S.P."/>
            <person name="Henske J.K."/>
            <person name="Solomon K.V."/>
            <person name="De Groot R."/>
            <person name="Kuo A."/>
            <person name="Mondo S.J."/>
            <person name="Salamov A.A."/>
            <person name="Labutti K."/>
            <person name="Zhao Z."/>
            <person name="Chiniquy J."/>
            <person name="Barry K."/>
            <person name="Brewer H.M."/>
            <person name="Purvine S.O."/>
            <person name="Wright A.T."/>
            <person name="Boxma B."/>
            <person name="Van Alen T."/>
            <person name="Hackstein J.H."/>
            <person name="Baker S.E."/>
            <person name="Grigoriev I.V."/>
            <person name="O'Malley M.A."/>
        </authorList>
    </citation>
    <scope>NUCLEOTIDE SEQUENCE [LARGE SCALE GENOMIC DNA]</scope>
    <source>
        <strain evidence="7">finn</strain>
    </source>
</reference>
<sequence length="885" mass="102241">MIEADVNEFKTIKHIFDPKCEHDGGFNKSNDADWCYRWDSTFIEIRDLRSSEVMAFLPIENLQNYHQNKSFTQVTVVLSGNKYLLVVCVEDNNQNSELFIFDPLIKITVKVGNTFNAKTLNSNSDIMYHFIIMSTSSNEIVSDLLQIPRRIRSNSIILEKISALETCIEENHPILFAGFTQGKIISYYLVVDNELNTSLEMNKEYSTSDILSSVCSIIYKNKKLFVASGSYTEFDYSRNIYVSVLNLTDETISSIDFPNTPGKIESVSLSSKIMREVSEIDITQTYFTPATTAVSLRVLDINSYSNGICCDVLYLTKYIGYTDDEYSQTASLKIPRANIPQELREAPSLYTEEQKNSINIVREKMHDSKLFIELLLETMDIDVRYPFNTYDDLKEVQNQLFKNDTYHITGHCIIYYVLKDLNCNYEEYAQQWSILPQYLIAINGYWALDHQNIKEAFNYLWNPLIEIDWPEKIIQLLFDQKYYNEACRFIQITKTSITSDIGIELQMKLYLKTNILDAFLFQRRYNYFKNKEGSNLFTFFLKYCFEEEIPNSSLINKIRKFPYNKEEEAQLVRYTKESNKKLCRDFLLMYYIYHGKYIEAIKLYEENKASGIFINDTHQEEREALIQNLKLLLPKVQRTMLEIEKEEKLNNSLNDDAMDIDNNNSDVPIPTEKENPVPLSASSLIHDASEYDEKLLLKALKSQMLSGSTKSSQSGPFILPPSISETNLIIDEIDESVANSEINQPNYTNSVLNNLSPFSLKQNKEIKENLKQIPLISKQANENTQKIMDDEDFEMNLNNESIDDAPMEIKKIDDYDGRIKKYYASSEVNKSKTSSHINESSHIEASNAEEVIESKNSKSIGTNDNTSLFSSSTQKSSRKTLKISN</sequence>
<feature type="coiled-coil region" evidence="3">
    <location>
        <begin position="626"/>
        <end position="663"/>
    </location>
</feature>
<protein>
    <recommendedName>
        <fullName evidence="5">ELYS-like domain-containing protein</fullName>
    </recommendedName>
</protein>
<feature type="compositionally biased region" description="Polar residues" evidence="4">
    <location>
        <begin position="826"/>
        <end position="844"/>
    </location>
</feature>
<dbReference type="EMBL" id="MCFH01000124">
    <property type="protein sequence ID" value="ORX38139.1"/>
    <property type="molecule type" value="Genomic_DNA"/>
</dbReference>
<gene>
    <name evidence="6" type="ORF">BCR36DRAFT_588332</name>
</gene>
<keyword evidence="3" id="KW-0175">Coiled coil</keyword>
<dbReference type="GO" id="GO:0005634">
    <property type="term" value="C:nucleus"/>
    <property type="evidence" value="ECO:0007669"/>
    <property type="project" value="UniProtKB-SubCell"/>
</dbReference>
<dbReference type="Pfam" id="PF13934">
    <property type="entry name" value="ELYS"/>
    <property type="match status" value="1"/>
</dbReference>
<comment type="subcellular location">
    <subcellularLocation>
        <location evidence="1">Nucleus</location>
    </subcellularLocation>
</comment>
<dbReference type="PANTHER" id="PTHR21583:SF8">
    <property type="entry name" value="PROTEIN ELYS"/>
    <property type="match status" value="1"/>
</dbReference>
<dbReference type="OrthoDB" id="2128723at2759"/>
<evidence type="ECO:0000313" key="6">
    <source>
        <dbReference type="EMBL" id="ORX38139.1"/>
    </source>
</evidence>
<feature type="region of interest" description="Disordered" evidence="4">
    <location>
        <begin position="826"/>
        <end position="885"/>
    </location>
</feature>
<keyword evidence="2" id="KW-0539">Nucleus</keyword>
<evidence type="ECO:0000256" key="2">
    <source>
        <dbReference type="ARBA" id="ARBA00023242"/>
    </source>
</evidence>
<organism evidence="6 7">
    <name type="scientific">Piromyces finnis</name>
    <dbReference type="NCBI Taxonomy" id="1754191"/>
    <lineage>
        <taxon>Eukaryota</taxon>
        <taxon>Fungi</taxon>
        <taxon>Fungi incertae sedis</taxon>
        <taxon>Chytridiomycota</taxon>
        <taxon>Chytridiomycota incertae sedis</taxon>
        <taxon>Neocallimastigomycetes</taxon>
        <taxon>Neocallimastigales</taxon>
        <taxon>Neocallimastigaceae</taxon>
        <taxon>Piromyces</taxon>
    </lineage>
</organism>
<dbReference type="Proteomes" id="UP000193719">
    <property type="component" value="Unassembled WGS sequence"/>
</dbReference>
<evidence type="ECO:0000256" key="1">
    <source>
        <dbReference type="ARBA" id="ARBA00004123"/>
    </source>
</evidence>